<proteinExistence type="predicted"/>
<organism evidence="2 3">
    <name type="scientific">Pisolithus microcarpus 441</name>
    <dbReference type="NCBI Taxonomy" id="765257"/>
    <lineage>
        <taxon>Eukaryota</taxon>
        <taxon>Fungi</taxon>
        <taxon>Dikarya</taxon>
        <taxon>Basidiomycota</taxon>
        <taxon>Agaricomycotina</taxon>
        <taxon>Agaricomycetes</taxon>
        <taxon>Agaricomycetidae</taxon>
        <taxon>Boletales</taxon>
        <taxon>Sclerodermatineae</taxon>
        <taxon>Pisolithaceae</taxon>
        <taxon>Pisolithus</taxon>
    </lineage>
</organism>
<protein>
    <submittedName>
        <fullName evidence="2">Uncharacterized protein</fullName>
    </submittedName>
</protein>
<sequence>MSRNTDTATTSPSIPTPSISTGEQTANGVPNKAFEALIDLLTSDGIDDVPPTSTVPQSRIAAEGAALRDQSGRLDFEKICSMFEGQNHAESQGGTLVGVVEPDQRVLDSLGGGAQTDVDDRRDNVEDTDTLKANPVTANVQDSRPDRSGYPDVDSAIPSNDAPPPRDVLTTPFSFDRLNEVRVMRCVLFAGSMTNCKSWSRRGWGKARNSKDWNVRRRRRW</sequence>
<evidence type="ECO:0000256" key="1">
    <source>
        <dbReference type="SAM" id="MobiDB-lite"/>
    </source>
</evidence>
<dbReference type="HOGENOM" id="CLU_1251103_0_0_1"/>
<evidence type="ECO:0000313" key="2">
    <source>
        <dbReference type="EMBL" id="KIK16291.1"/>
    </source>
</evidence>
<keyword evidence="3" id="KW-1185">Reference proteome</keyword>
<reference evidence="3" key="2">
    <citation type="submission" date="2015-01" db="EMBL/GenBank/DDBJ databases">
        <title>Evolutionary Origins and Diversification of the Mycorrhizal Mutualists.</title>
        <authorList>
            <consortium name="DOE Joint Genome Institute"/>
            <consortium name="Mycorrhizal Genomics Consortium"/>
            <person name="Kohler A."/>
            <person name="Kuo A."/>
            <person name="Nagy L.G."/>
            <person name="Floudas D."/>
            <person name="Copeland A."/>
            <person name="Barry K.W."/>
            <person name="Cichocki N."/>
            <person name="Veneault-Fourrey C."/>
            <person name="LaButti K."/>
            <person name="Lindquist E.A."/>
            <person name="Lipzen A."/>
            <person name="Lundell T."/>
            <person name="Morin E."/>
            <person name="Murat C."/>
            <person name="Riley R."/>
            <person name="Ohm R."/>
            <person name="Sun H."/>
            <person name="Tunlid A."/>
            <person name="Henrissat B."/>
            <person name="Grigoriev I.V."/>
            <person name="Hibbett D.S."/>
            <person name="Martin F."/>
        </authorList>
    </citation>
    <scope>NUCLEOTIDE SEQUENCE [LARGE SCALE GENOMIC DNA]</scope>
    <source>
        <strain evidence="3">441</strain>
    </source>
</reference>
<evidence type="ECO:0000313" key="3">
    <source>
        <dbReference type="Proteomes" id="UP000054018"/>
    </source>
</evidence>
<dbReference type="Proteomes" id="UP000054018">
    <property type="component" value="Unassembled WGS sequence"/>
</dbReference>
<name>A0A0C9YHW9_9AGAM</name>
<accession>A0A0C9YHW9</accession>
<dbReference type="OrthoDB" id="3225650at2759"/>
<feature type="region of interest" description="Disordered" evidence="1">
    <location>
        <begin position="107"/>
        <end position="167"/>
    </location>
</feature>
<reference evidence="2 3" key="1">
    <citation type="submission" date="2014-04" db="EMBL/GenBank/DDBJ databases">
        <authorList>
            <consortium name="DOE Joint Genome Institute"/>
            <person name="Kuo A."/>
            <person name="Kohler A."/>
            <person name="Costa M.D."/>
            <person name="Nagy L.G."/>
            <person name="Floudas D."/>
            <person name="Copeland A."/>
            <person name="Barry K.W."/>
            <person name="Cichocki N."/>
            <person name="Veneault-Fourrey C."/>
            <person name="LaButti K."/>
            <person name="Lindquist E.A."/>
            <person name="Lipzen A."/>
            <person name="Lundell T."/>
            <person name="Morin E."/>
            <person name="Murat C."/>
            <person name="Sun H."/>
            <person name="Tunlid A."/>
            <person name="Henrissat B."/>
            <person name="Grigoriev I.V."/>
            <person name="Hibbett D.S."/>
            <person name="Martin F."/>
            <person name="Nordberg H.P."/>
            <person name="Cantor M.N."/>
            <person name="Hua S.X."/>
        </authorList>
    </citation>
    <scope>NUCLEOTIDE SEQUENCE [LARGE SCALE GENOMIC DNA]</scope>
    <source>
        <strain evidence="2 3">441</strain>
    </source>
</reference>
<feature type="region of interest" description="Disordered" evidence="1">
    <location>
        <begin position="1"/>
        <end position="30"/>
    </location>
</feature>
<dbReference type="EMBL" id="KN833862">
    <property type="protein sequence ID" value="KIK16291.1"/>
    <property type="molecule type" value="Genomic_DNA"/>
</dbReference>
<dbReference type="AlphaFoldDB" id="A0A0C9YHW9"/>
<gene>
    <name evidence="2" type="ORF">PISMIDRAFT_686463</name>
</gene>
<feature type="compositionally biased region" description="Low complexity" evidence="1">
    <location>
        <begin position="9"/>
        <end position="21"/>
    </location>
</feature>